<gene>
    <name evidence="9" type="ORF">BDK92_0126</name>
</gene>
<keyword evidence="7 8" id="KW-0472">Membrane</keyword>
<dbReference type="InterPro" id="IPR037294">
    <property type="entry name" value="ABC_BtuC-like"/>
</dbReference>
<comment type="caution">
    <text evidence="9">The sequence shown here is derived from an EMBL/GenBank/DDBJ whole genome shotgun (WGS) entry which is preliminary data.</text>
</comment>
<feature type="transmembrane region" description="Helical" evidence="8">
    <location>
        <begin position="161"/>
        <end position="186"/>
    </location>
</feature>
<evidence type="ECO:0000313" key="9">
    <source>
        <dbReference type="EMBL" id="RKR85910.1"/>
    </source>
</evidence>
<evidence type="ECO:0000256" key="4">
    <source>
        <dbReference type="ARBA" id="ARBA00022475"/>
    </source>
</evidence>
<keyword evidence="6 8" id="KW-1133">Transmembrane helix</keyword>
<dbReference type="Pfam" id="PF01032">
    <property type="entry name" value="FecCD"/>
    <property type="match status" value="1"/>
</dbReference>
<accession>A0A495JA48</accession>
<dbReference type="EMBL" id="RBKT01000001">
    <property type="protein sequence ID" value="RKR85910.1"/>
    <property type="molecule type" value="Genomic_DNA"/>
</dbReference>
<dbReference type="RefSeq" id="WP_121153599.1">
    <property type="nucleotide sequence ID" value="NZ_RBKT01000001.1"/>
</dbReference>
<feature type="transmembrane region" description="Helical" evidence="8">
    <location>
        <begin position="206"/>
        <end position="228"/>
    </location>
</feature>
<dbReference type="Proteomes" id="UP000277671">
    <property type="component" value="Unassembled WGS sequence"/>
</dbReference>
<proteinExistence type="inferred from homology"/>
<keyword evidence="3" id="KW-0813">Transport</keyword>
<name>A0A495JA48_9ACTN</name>
<dbReference type="CDD" id="cd06550">
    <property type="entry name" value="TM_ABC_iron-siderophores_like"/>
    <property type="match status" value="1"/>
</dbReference>
<feature type="transmembrane region" description="Helical" evidence="8">
    <location>
        <begin position="74"/>
        <end position="91"/>
    </location>
</feature>
<evidence type="ECO:0000256" key="3">
    <source>
        <dbReference type="ARBA" id="ARBA00022448"/>
    </source>
</evidence>
<feature type="transmembrane region" description="Helical" evidence="8">
    <location>
        <begin position="103"/>
        <end position="124"/>
    </location>
</feature>
<keyword evidence="5 8" id="KW-0812">Transmembrane</keyword>
<dbReference type="AlphaFoldDB" id="A0A495JA48"/>
<reference evidence="9 10" key="1">
    <citation type="submission" date="2018-10" db="EMBL/GenBank/DDBJ databases">
        <title>Sequencing the genomes of 1000 actinobacteria strains.</title>
        <authorList>
            <person name="Klenk H.-P."/>
        </authorList>
    </citation>
    <scope>NUCLEOTIDE SEQUENCE [LARGE SCALE GENOMIC DNA]</scope>
    <source>
        <strain evidence="9 10">DSM 45175</strain>
    </source>
</reference>
<keyword evidence="10" id="KW-1185">Reference proteome</keyword>
<dbReference type="PANTHER" id="PTHR30472">
    <property type="entry name" value="FERRIC ENTEROBACTIN TRANSPORT SYSTEM PERMEASE PROTEIN"/>
    <property type="match status" value="1"/>
</dbReference>
<feature type="transmembrane region" description="Helical" evidence="8">
    <location>
        <begin position="288"/>
        <end position="309"/>
    </location>
</feature>
<dbReference type="SUPFAM" id="SSF81345">
    <property type="entry name" value="ABC transporter involved in vitamin B12 uptake, BtuC"/>
    <property type="match status" value="1"/>
</dbReference>
<organism evidence="9 10">
    <name type="scientific">Micromonospora pisi</name>
    <dbReference type="NCBI Taxonomy" id="589240"/>
    <lineage>
        <taxon>Bacteria</taxon>
        <taxon>Bacillati</taxon>
        <taxon>Actinomycetota</taxon>
        <taxon>Actinomycetes</taxon>
        <taxon>Micromonosporales</taxon>
        <taxon>Micromonosporaceae</taxon>
        <taxon>Micromonospora</taxon>
    </lineage>
</organism>
<evidence type="ECO:0000256" key="6">
    <source>
        <dbReference type="ARBA" id="ARBA00022989"/>
    </source>
</evidence>
<dbReference type="GO" id="GO:0005886">
    <property type="term" value="C:plasma membrane"/>
    <property type="evidence" value="ECO:0007669"/>
    <property type="project" value="UniProtKB-SubCell"/>
</dbReference>
<evidence type="ECO:0000256" key="5">
    <source>
        <dbReference type="ARBA" id="ARBA00022692"/>
    </source>
</evidence>
<feature type="transmembrane region" description="Helical" evidence="8">
    <location>
        <begin position="130"/>
        <end position="149"/>
    </location>
</feature>
<dbReference type="FunFam" id="1.10.3470.10:FF:000001">
    <property type="entry name" value="Vitamin B12 ABC transporter permease BtuC"/>
    <property type="match status" value="1"/>
</dbReference>
<feature type="transmembrane region" description="Helical" evidence="8">
    <location>
        <begin position="321"/>
        <end position="338"/>
    </location>
</feature>
<evidence type="ECO:0000256" key="1">
    <source>
        <dbReference type="ARBA" id="ARBA00004651"/>
    </source>
</evidence>
<keyword evidence="4" id="KW-1003">Cell membrane</keyword>
<dbReference type="Gene3D" id="1.10.3470.10">
    <property type="entry name" value="ABC transporter involved in vitamin B12 uptake, BtuC"/>
    <property type="match status" value="1"/>
</dbReference>
<evidence type="ECO:0000256" key="8">
    <source>
        <dbReference type="SAM" id="Phobius"/>
    </source>
</evidence>
<dbReference type="PANTHER" id="PTHR30472:SF1">
    <property type="entry name" value="FE(3+) DICITRATE TRANSPORT SYSTEM PERMEASE PROTEIN FECC-RELATED"/>
    <property type="match status" value="1"/>
</dbReference>
<evidence type="ECO:0000313" key="10">
    <source>
        <dbReference type="Proteomes" id="UP000277671"/>
    </source>
</evidence>
<comment type="similarity">
    <text evidence="2">Belongs to the binding-protein-dependent transport system permease family. FecCD subfamily.</text>
</comment>
<dbReference type="GO" id="GO:0022857">
    <property type="term" value="F:transmembrane transporter activity"/>
    <property type="evidence" value="ECO:0007669"/>
    <property type="project" value="InterPro"/>
</dbReference>
<evidence type="ECO:0000256" key="7">
    <source>
        <dbReference type="ARBA" id="ARBA00023136"/>
    </source>
</evidence>
<sequence length="345" mass="35305">MSAPIRPPTTRRRGRVHLVALTAGLLVLGLVCLLSIAIGARQIPLSEVVRSFVDPGGTPEDVFAIVREVRLPRTALGLLAGAAIGLAGAVMQGLTRNPLADPGLLGVSAGAAFGIVTASAVLHLTGLYGYIWFAILGALLASAIVYLLGGVGRGGATPVKLALAGVGVTLLLGSLTSAMVLASPLALDRYRFWTAGSLAGQDQGTLLRVLPFLVLGILAALALAPALNSLALGDQVATALGRRVGVIRLGGAAAITVLAAATVAVTGPIVFVGLVVPHLVRMITGPDYRWLLPYTLVLAPILLLGADIAGRVVARPGEIQVGVIVAFLGAPFFIALVRRRRLAEL</sequence>
<comment type="subcellular location">
    <subcellularLocation>
        <location evidence="1">Cell membrane</location>
        <topology evidence="1">Multi-pass membrane protein</topology>
    </subcellularLocation>
</comment>
<dbReference type="InterPro" id="IPR000522">
    <property type="entry name" value="ABC_transptr_permease_BtuC"/>
</dbReference>
<dbReference type="GO" id="GO:0033214">
    <property type="term" value="P:siderophore-iron import into cell"/>
    <property type="evidence" value="ECO:0007669"/>
    <property type="project" value="TreeGrafter"/>
</dbReference>
<evidence type="ECO:0000256" key="2">
    <source>
        <dbReference type="ARBA" id="ARBA00007935"/>
    </source>
</evidence>
<protein>
    <submittedName>
        <fullName evidence="9">Iron complex transport system permease protein</fullName>
    </submittedName>
</protein>
<feature type="transmembrane region" description="Helical" evidence="8">
    <location>
        <begin position="249"/>
        <end position="276"/>
    </location>
</feature>
<dbReference type="OrthoDB" id="9782305at2"/>